<dbReference type="Proteomes" id="UP000244722">
    <property type="component" value="Unassembled WGS sequence"/>
</dbReference>
<evidence type="ECO:0000256" key="3">
    <source>
        <dbReference type="ARBA" id="ARBA00006849"/>
    </source>
</evidence>
<evidence type="ECO:0000256" key="17">
    <source>
        <dbReference type="ARBA" id="ARBA00049517"/>
    </source>
</evidence>
<evidence type="ECO:0000256" key="20">
    <source>
        <dbReference type="PIRSR" id="PIRSR000127-3"/>
    </source>
</evidence>
<feature type="binding site" evidence="20">
    <location>
        <position position="1025"/>
    </location>
    <ligand>
        <name>Mo-molybdopterin</name>
        <dbReference type="ChEBI" id="CHEBI:71302"/>
    </ligand>
    <ligandPart>
        <name>Mo</name>
        <dbReference type="ChEBI" id="CHEBI:28685"/>
    </ligandPart>
</feature>
<dbReference type="InterPro" id="IPR037165">
    <property type="entry name" value="AldOxase/xan_DH_Mopterin-bd_sf"/>
</dbReference>
<evidence type="ECO:0000256" key="1">
    <source>
        <dbReference type="ARBA" id="ARBA00001974"/>
    </source>
</evidence>
<dbReference type="Gene3D" id="3.30.365.10">
    <property type="entry name" value="Aldehyde oxidase/xanthine dehydrogenase, molybdopterin binding domain"/>
    <property type="match status" value="4"/>
</dbReference>
<dbReference type="InterPro" id="IPR008274">
    <property type="entry name" value="AldOxase/xan_DH_MoCoBD1"/>
</dbReference>
<evidence type="ECO:0000256" key="16">
    <source>
        <dbReference type="ARBA" id="ARBA00049017"/>
    </source>
</evidence>
<keyword evidence="25" id="KW-1185">Reference proteome</keyword>
<dbReference type="InterPro" id="IPR001041">
    <property type="entry name" value="2Fe-2S_ferredoxin-type"/>
</dbReference>
<comment type="catalytic activity">
    <reaction evidence="16">
        <text>xanthine + NAD(+) + H2O = urate + NADH + H(+)</text>
        <dbReference type="Rhea" id="RHEA:16669"/>
        <dbReference type="ChEBI" id="CHEBI:15377"/>
        <dbReference type="ChEBI" id="CHEBI:15378"/>
        <dbReference type="ChEBI" id="CHEBI:17712"/>
        <dbReference type="ChEBI" id="CHEBI:17775"/>
        <dbReference type="ChEBI" id="CHEBI:57540"/>
        <dbReference type="ChEBI" id="CHEBI:57945"/>
        <dbReference type="EC" id="1.17.1.4"/>
    </reaction>
</comment>
<dbReference type="PROSITE" id="PS00559">
    <property type="entry name" value="MOLYBDOPTERIN_EUK"/>
    <property type="match status" value="1"/>
</dbReference>
<evidence type="ECO:0000313" key="25">
    <source>
        <dbReference type="Proteomes" id="UP000244722"/>
    </source>
</evidence>
<evidence type="ECO:0000256" key="14">
    <source>
        <dbReference type="ARBA" id="ARBA00023140"/>
    </source>
</evidence>
<dbReference type="InterPro" id="IPR006058">
    <property type="entry name" value="2Fe2S_fd_BS"/>
</dbReference>
<evidence type="ECO:0000256" key="7">
    <source>
        <dbReference type="ARBA" id="ARBA00022714"/>
    </source>
</evidence>
<evidence type="ECO:0000256" key="4">
    <source>
        <dbReference type="ARBA" id="ARBA00013123"/>
    </source>
</evidence>
<dbReference type="InterPro" id="IPR016167">
    <property type="entry name" value="FAD-bd_PCMH_sub1"/>
</dbReference>
<dbReference type="Pfam" id="PF00941">
    <property type="entry name" value="FAD_binding_5"/>
    <property type="match status" value="1"/>
</dbReference>
<dbReference type="OrthoDB" id="8300278at2759"/>
<accession>A0A2T6ZFM6</accession>
<feature type="binding site" evidence="20">
    <location>
        <position position="880"/>
    </location>
    <ligand>
        <name>Mo-molybdopterin</name>
        <dbReference type="ChEBI" id="CHEBI:71302"/>
    </ligand>
    <ligandPart>
        <name>Mo</name>
        <dbReference type="ChEBI" id="CHEBI:28685"/>
    </ligandPart>
</feature>
<dbReference type="InterPro" id="IPR012675">
    <property type="entry name" value="Beta-grasp_dom_sf"/>
</dbReference>
<feature type="binding site" evidence="20">
    <location>
        <position position="135"/>
    </location>
    <ligand>
        <name>[2Fe-2S] cluster</name>
        <dbReference type="ChEBI" id="CHEBI:190135"/>
        <label>2</label>
    </ligand>
</feature>
<dbReference type="Pfam" id="PF02738">
    <property type="entry name" value="MoCoBD_1"/>
    <property type="match status" value="1"/>
</dbReference>
<feature type="binding site" evidence="20">
    <location>
        <position position="75"/>
    </location>
    <ligand>
        <name>[2Fe-2S] cluster</name>
        <dbReference type="ChEBI" id="CHEBI:190135"/>
        <label>1</label>
    </ligand>
</feature>
<dbReference type="Pfam" id="PF03450">
    <property type="entry name" value="CO_deh_flav_C"/>
    <property type="match status" value="1"/>
</dbReference>
<dbReference type="Gene3D" id="3.10.20.30">
    <property type="match status" value="1"/>
</dbReference>
<evidence type="ECO:0000259" key="22">
    <source>
        <dbReference type="PROSITE" id="PS51085"/>
    </source>
</evidence>
<dbReference type="NCBIfam" id="TIGR02963">
    <property type="entry name" value="xanthine_xdhA"/>
    <property type="match status" value="1"/>
</dbReference>
<dbReference type="InterPro" id="IPR036856">
    <property type="entry name" value="Ald_Oxase/Xan_DH_a/b_sf"/>
</dbReference>
<evidence type="ECO:0000256" key="13">
    <source>
        <dbReference type="ARBA" id="ARBA00023027"/>
    </source>
</evidence>
<evidence type="ECO:0000256" key="19">
    <source>
        <dbReference type="PIRSR" id="PIRSR000127-2"/>
    </source>
</evidence>
<evidence type="ECO:0000256" key="10">
    <source>
        <dbReference type="ARBA" id="ARBA00023002"/>
    </source>
</evidence>
<evidence type="ECO:0000256" key="11">
    <source>
        <dbReference type="ARBA" id="ARBA00023004"/>
    </source>
</evidence>
<dbReference type="InterPro" id="IPR005107">
    <property type="entry name" value="CO_DH_flav_C"/>
</dbReference>
<dbReference type="Gene3D" id="3.30.465.10">
    <property type="match status" value="1"/>
</dbReference>
<comment type="catalytic activity">
    <reaction evidence="17">
        <text>hypoxanthine + NAD(+) + H2O = xanthine + NADH + H(+)</text>
        <dbReference type="Rhea" id="RHEA:24670"/>
        <dbReference type="ChEBI" id="CHEBI:15377"/>
        <dbReference type="ChEBI" id="CHEBI:15378"/>
        <dbReference type="ChEBI" id="CHEBI:17368"/>
        <dbReference type="ChEBI" id="CHEBI:17712"/>
        <dbReference type="ChEBI" id="CHEBI:57540"/>
        <dbReference type="ChEBI" id="CHEBI:57945"/>
        <dbReference type="EC" id="1.17.1.4"/>
    </reaction>
</comment>
<dbReference type="SUPFAM" id="SSF47741">
    <property type="entry name" value="CO dehydrogenase ISP C-domain like"/>
    <property type="match status" value="1"/>
</dbReference>
<dbReference type="InterPro" id="IPR036318">
    <property type="entry name" value="FAD-bd_PCMH-like_sf"/>
</dbReference>
<name>A0A2T6ZFM6_TUBBO</name>
<feature type="binding site" evidence="19">
    <location>
        <position position="541"/>
    </location>
    <ligand>
        <name>FAD</name>
        <dbReference type="ChEBI" id="CHEBI:57692"/>
    </ligand>
</feature>
<dbReference type="InterPro" id="IPR036884">
    <property type="entry name" value="2Fe-2S-bd_dom_sf"/>
</dbReference>
<dbReference type="Pfam" id="PF01799">
    <property type="entry name" value="Fer2_2"/>
    <property type="match status" value="1"/>
</dbReference>
<dbReference type="InterPro" id="IPR022407">
    <property type="entry name" value="OxRdtase_Mopterin_BS"/>
</dbReference>
<reference evidence="24 25" key="1">
    <citation type="submission" date="2017-04" db="EMBL/GenBank/DDBJ databases">
        <title>Draft genome sequence of Tuber borchii Vittad., a whitish edible truffle.</title>
        <authorList>
            <consortium name="DOE Joint Genome Institute"/>
            <person name="Murat C."/>
            <person name="Kuo A."/>
            <person name="Barry K.W."/>
            <person name="Clum A."/>
            <person name="Dockter R.B."/>
            <person name="Fauchery L."/>
            <person name="Iotti M."/>
            <person name="Kohler A."/>
            <person name="Labutti K."/>
            <person name="Lindquist E.A."/>
            <person name="Lipzen A."/>
            <person name="Ohm R.A."/>
            <person name="Wang M."/>
            <person name="Grigoriev I.V."/>
            <person name="Zambonelli A."/>
            <person name="Martin F.M."/>
        </authorList>
    </citation>
    <scope>NUCLEOTIDE SEQUENCE [LARGE SCALE GENOMIC DNA]</scope>
    <source>
        <strain evidence="24 25">Tbo3840</strain>
    </source>
</reference>
<dbReference type="SUPFAM" id="SSF54665">
    <property type="entry name" value="CO dehydrogenase molybdoprotein N-domain-like"/>
    <property type="match status" value="1"/>
</dbReference>
<dbReference type="Gene3D" id="3.90.1170.50">
    <property type="entry name" value="Aldehyde oxidase/xanthine dehydrogenase, a/b hammerhead"/>
    <property type="match status" value="1"/>
</dbReference>
<dbReference type="GO" id="GO:0051537">
    <property type="term" value="F:2 iron, 2 sulfur cluster binding"/>
    <property type="evidence" value="ECO:0007669"/>
    <property type="project" value="UniProtKB-KW"/>
</dbReference>
<keyword evidence="6" id="KW-0285">Flavoprotein</keyword>
<feature type="binding site" evidence="19">
    <location>
        <position position="1027"/>
    </location>
    <ligand>
        <name>substrate</name>
    </ligand>
</feature>
<feature type="binding site" evidence="20">
    <location>
        <position position="179"/>
    </location>
    <ligand>
        <name>[2Fe-2S] cluster</name>
        <dbReference type="ChEBI" id="CHEBI:190135"/>
        <label>2</label>
    </ligand>
</feature>
<feature type="binding site" evidence="20">
    <location>
        <position position="181"/>
    </location>
    <ligand>
        <name>[2Fe-2S] cluster</name>
        <dbReference type="ChEBI" id="CHEBI:190135"/>
        <label>2</label>
    </ligand>
</feature>
<feature type="binding site" evidence="19">
    <location>
        <position position="454"/>
    </location>
    <ligand>
        <name>FAD</name>
        <dbReference type="ChEBI" id="CHEBI:57692"/>
    </ligand>
</feature>
<dbReference type="SMART" id="SM01008">
    <property type="entry name" value="Ald_Xan_dh_C"/>
    <property type="match status" value="1"/>
</dbReference>
<protein>
    <recommendedName>
        <fullName evidence="4">xanthine dehydrogenase</fullName>
        <ecNumber evidence="4">1.17.1.4</ecNumber>
    </recommendedName>
</protein>
<dbReference type="Pfam" id="PF20256">
    <property type="entry name" value="MoCoBD_2"/>
    <property type="match status" value="1"/>
</dbReference>
<dbReference type="GO" id="GO:0005506">
    <property type="term" value="F:iron ion binding"/>
    <property type="evidence" value="ECO:0007669"/>
    <property type="project" value="InterPro"/>
</dbReference>
<feature type="compositionally biased region" description="Low complexity" evidence="21">
    <location>
        <begin position="252"/>
        <end position="263"/>
    </location>
</feature>
<evidence type="ECO:0000256" key="5">
    <source>
        <dbReference type="ARBA" id="ARBA00022505"/>
    </source>
</evidence>
<dbReference type="GO" id="GO:0071949">
    <property type="term" value="F:FAD binding"/>
    <property type="evidence" value="ECO:0007669"/>
    <property type="project" value="InterPro"/>
</dbReference>
<dbReference type="EMBL" id="NESQ01000310">
    <property type="protein sequence ID" value="PUU74269.1"/>
    <property type="molecule type" value="Genomic_DNA"/>
</dbReference>
<feature type="binding site" evidence="20">
    <location>
        <position position="96"/>
    </location>
    <ligand>
        <name>[2Fe-2S] cluster</name>
        <dbReference type="ChEBI" id="CHEBI:190135"/>
        <label>1</label>
    </ligand>
</feature>
<comment type="subcellular location">
    <subcellularLocation>
        <location evidence="2">Peroxisome</location>
    </subcellularLocation>
</comment>
<feature type="binding site" evidence="19">
    <location>
        <position position="915"/>
    </location>
    <ligand>
        <name>substrate</name>
    </ligand>
</feature>
<keyword evidence="9 19" id="KW-0274">FAD</keyword>
<sequence length="1454" mass="158087">MDLPTPSASGPTANEALSPLVRSTYKSSCLNFYLNGTKITLTSVDPEATLLDFIRSQRKLKGTKLGCGEGGCGACTVVVQDVRAGGRIEHLAINACLAPILSVEGKHVLTIEALGTAANPHPLQERIAKLHGSQCGFCTPGIVMSLYALLRNAYDPLTQHYVLSEEMVELEGALDGNLCRCTGYKPILDAAKSFVREDLGGVVFEGEKKMRIEGEDELNGNYISGAKGSGVGSCGRPGGCCKDSPTVRLPADGGSSDDTGSSSETDITEAEEIPLSGAACGTSLKTCGRDDCCQLPSGGNKAAPDAGAPKEETHFPQFNFKSYEPHTEIIFPPALRKYTKQPIFYGNEKKVWFRPTTIEQLVDLKHAYPSAKIVAGSSEVQVEVKFKHEKYAVSVYVGDIEGLKGFSIDEVKGEVIIGGNTSLTVLEKACLEGYNKMGKRAFVLEAIRKQLRYFAGRQIRNTATPAGNIVTASPISDLNPVLLASGADLTAQSKTRGVFTLPMKEFFLKYRTTALPADAIITKLTIPLPAEGAREVIKSYKQAKRKDDDIAIVTSGFRVVLDECGIVTDISLAYGGMAPKTIEAKNTMEALLGKKWFDNTVLEDAMAAMEKDFPLGFTVPGGMPTYRKTLAFSFLFRFWHEVAAELGLGTQEQQVDHEIIEEIHRGVSYGSRDNDNPYEQRVVGKQIPHLSGLKQATGEAEYIDDMPNIEGQLFGGLVLSGRAHAKLTKVDFTPALQVPGVVGYVDINDLDDERNLWGSVVKDDPFFAKGSVHSHGQPIGMIYAESAAIAQAAAQLVDVQYEELPPILTISEAIAAKSFFPYGKMLIRGKPTAEAFKDCDFVFEGVSRMGGQEHFYLETGAAAVIPRPEDGEMEVWSSTQSIMEVQELVAQVTGVPSSKIVAKVKRMGGGFGGKESKAAQLACILAVAAKKVGRPVRCMLNRDEDMMTSGQRNPFQARWKVGVSKDGMFQVLDADVYNNAGYSLDLSGAVMDRALTHIDSCYWIPHVHLRGHICKTNTHSNTAFRGFGAPQGQYISECIMTTIADSLKISVDELRWRNLYKEGELTPFLQPIEDWHVPLIITQLKAESDYDARVQQVEEFNRTHKWKKRGIALIPTKFGLSFATALHLNQAGALVHIYHDGSVLLAHGGVEMGQGLYTKMCQIAAQELNCPLDTIFTSETSSNTVANTSPTAASAGSDLNGMAIQHACQQLNARLEPYRQKYGPDATLKTLAHAAYLDRVNLTANGFYKTPTIGYKWGNYVDPLPMYFYFTQGAAISEVELDVLTGSHTVLRTDIKMDVGRSINPAIDYGQIEGAFVQGQGLFTMEETLWQQNGQLFTRGPGTYKIPGFADIPQVFNVGLLKGVKWAKLRSIQSSKGIGEPPLFLGASVLFALREAVKAARESVAVDARAMGIVQLDSPATAERLRVAVGDWIVQWAKVEAREGEKGFFVEATA</sequence>
<evidence type="ECO:0000256" key="21">
    <source>
        <dbReference type="SAM" id="MobiDB-lite"/>
    </source>
</evidence>
<dbReference type="GO" id="GO:0043546">
    <property type="term" value="F:molybdopterin cofactor binding"/>
    <property type="evidence" value="ECO:0007669"/>
    <property type="project" value="InterPro"/>
</dbReference>
<dbReference type="FunFam" id="3.30.43.10:FF:000001">
    <property type="entry name" value="Xanthine dehydrogenase/oxidase"/>
    <property type="match status" value="1"/>
</dbReference>
<proteinExistence type="inferred from homology"/>
<dbReference type="SMART" id="SM01092">
    <property type="entry name" value="CO_deh_flav_C"/>
    <property type="match status" value="1"/>
</dbReference>
<dbReference type="PROSITE" id="PS51387">
    <property type="entry name" value="FAD_PCMH"/>
    <property type="match status" value="1"/>
</dbReference>
<keyword evidence="13" id="KW-0520">NAD</keyword>
<dbReference type="InterPro" id="IPR046867">
    <property type="entry name" value="AldOxase/xan_DH_MoCoBD2"/>
</dbReference>
<gene>
    <name evidence="24" type="ORF">B9Z19DRAFT_1093229</name>
</gene>
<keyword evidence="12 20" id="KW-0411">Iron-sulfur</keyword>
<feature type="region of interest" description="Disordered" evidence="21">
    <location>
        <begin position="245"/>
        <end position="272"/>
    </location>
</feature>
<evidence type="ECO:0000256" key="2">
    <source>
        <dbReference type="ARBA" id="ARBA00004275"/>
    </source>
</evidence>
<dbReference type="Gene3D" id="3.30.43.10">
    <property type="entry name" value="Uridine Diphospho-n-acetylenolpyruvylglucosamine Reductase, domain 2"/>
    <property type="match status" value="1"/>
</dbReference>
<evidence type="ECO:0000256" key="8">
    <source>
        <dbReference type="ARBA" id="ARBA00022723"/>
    </source>
</evidence>
<dbReference type="InterPro" id="IPR036010">
    <property type="entry name" value="2Fe-2S_ferredoxin-like_sf"/>
</dbReference>
<comment type="similarity">
    <text evidence="3">Belongs to the xanthine dehydrogenase family.</text>
</comment>
<dbReference type="Pfam" id="PF01315">
    <property type="entry name" value="Ald_Xan_dh_C"/>
    <property type="match status" value="1"/>
</dbReference>
<dbReference type="GO" id="GO:0004854">
    <property type="term" value="F:xanthine dehydrogenase activity"/>
    <property type="evidence" value="ECO:0007669"/>
    <property type="project" value="UniProtKB-EC"/>
</dbReference>
<feature type="binding site" evidence="19">
    <location>
        <position position="477"/>
    </location>
    <ligand>
        <name>FAD</name>
        <dbReference type="ChEBI" id="CHEBI:57692"/>
    </ligand>
</feature>
<dbReference type="InterPro" id="IPR002346">
    <property type="entry name" value="Mopterin_DH_FAD-bd"/>
</dbReference>
<dbReference type="SUPFAM" id="SSF54292">
    <property type="entry name" value="2Fe-2S ferredoxin-like"/>
    <property type="match status" value="1"/>
</dbReference>
<feature type="binding site" evidence="19">
    <location>
        <position position="993"/>
    </location>
    <ligand>
        <name>substrate</name>
    </ligand>
</feature>
<feature type="domain" description="2Fe-2S ferredoxin-type" evidence="22">
    <location>
        <begin position="28"/>
        <end position="114"/>
    </location>
</feature>
<feature type="active site" description="Proton acceptor" evidence="18">
    <location>
        <position position="1380"/>
    </location>
</feature>
<dbReference type="InterPro" id="IPR036683">
    <property type="entry name" value="CO_DH_flav_C_dom_sf"/>
</dbReference>
<dbReference type="InterPro" id="IPR000674">
    <property type="entry name" value="Ald_Oxase/Xan_DH_a/b"/>
</dbReference>
<organism evidence="24 25">
    <name type="scientific">Tuber borchii</name>
    <name type="common">White truffle</name>
    <dbReference type="NCBI Taxonomy" id="42251"/>
    <lineage>
        <taxon>Eukaryota</taxon>
        <taxon>Fungi</taxon>
        <taxon>Dikarya</taxon>
        <taxon>Ascomycota</taxon>
        <taxon>Pezizomycotina</taxon>
        <taxon>Pezizomycetes</taxon>
        <taxon>Pezizales</taxon>
        <taxon>Tuberaceae</taxon>
        <taxon>Tuber</taxon>
    </lineage>
</organism>
<evidence type="ECO:0000313" key="24">
    <source>
        <dbReference type="EMBL" id="PUU74269.1"/>
    </source>
</evidence>
<dbReference type="EC" id="1.17.1.4" evidence="4"/>
<keyword evidence="7 20" id="KW-0001">2Fe-2S</keyword>
<feature type="binding site" evidence="20">
    <location>
        <position position="911"/>
    </location>
    <ligand>
        <name>Mo-molybdopterin</name>
        <dbReference type="ChEBI" id="CHEBI:71302"/>
    </ligand>
    <ligandPart>
        <name>Mo</name>
        <dbReference type="ChEBI" id="CHEBI:28685"/>
    </ligandPart>
</feature>
<dbReference type="InterPro" id="IPR016208">
    <property type="entry name" value="Ald_Oxase/xanthine_DH-like"/>
</dbReference>
<dbReference type="GO" id="GO:0005777">
    <property type="term" value="C:peroxisome"/>
    <property type="evidence" value="ECO:0007669"/>
    <property type="project" value="UniProtKB-SubCell"/>
</dbReference>
<dbReference type="SUPFAM" id="SSF55447">
    <property type="entry name" value="CO dehydrogenase flavoprotein C-terminal domain-like"/>
    <property type="match status" value="1"/>
</dbReference>
<dbReference type="SUPFAM" id="SSF56176">
    <property type="entry name" value="FAD-binding/transporter-associated domain-like"/>
    <property type="match status" value="1"/>
</dbReference>
<evidence type="ECO:0000259" key="23">
    <source>
        <dbReference type="PROSITE" id="PS51387"/>
    </source>
</evidence>
<feature type="binding site" evidence="20">
    <location>
        <position position="1193"/>
    </location>
    <ligand>
        <name>Mo-molybdopterin</name>
        <dbReference type="ChEBI" id="CHEBI:71302"/>
    </ligand>
    <ligandPart>
        <name>Mo</name>
        <dbReference type="ChEBI" id="CHEBI:28685"/>
    </ligandPart>
</feature>
<feature type="binding site" evidence="20">
    <location>
        <position position="67"/>
    </location>
    <ligand>
        <name>[2Fe-2S] cluster</name>
        <dbReference type="ChEBI" id="CHEBI:190135"/>
        <label>1</label>
    </ligand>
</feature>
<feature type="domain" description="FAD-binding PCMH-type" evidence="23">
    <location>
        <begin position="345"/>
        <end position="531"/>
    </location>
</feature>
<evidence type="ECO:0000256" key="6">
    <source>
        <dbReference type="ARBA" id="ARBA00022630"/>
    </source>
</evidence>
<keyword evidence="10" id="KW-0560">Oxidoreductase</keyword>
<dbReference type="InterPro" id="IPR016166">
    <property type="entry name" value="FAD-bd_PCMH"/>
</dbReference>
<evidence type="ECO:0000256" key="18">
    <source>
        <dbReference type="PIRSR" id="PIRSR000127-1"/>
    </source>
</evidence>
<comment type="caution">
    <text evidence="24">The sequence shown here is derived from an EMBL/GenBank/DDBJ whole genome shotgun (WGS) entry which is preliminary data.</text>
</comment>
<keyword evidence="14" id="KW-0576">Peroxisome</keyword>
<keyword evidence="11 20" id="KW-0408">Iron</keyword>
<keyword evidence="8 20" id="KW-0479">Metal-binding</keyword>
<dbReference type="FunFam" id="3.10.20.30:FF:000015">
    <property type="entry name" value="Aldehyde oxidase 1"/>
    <property type="match status" value="1"/>
</dbReference>
<dbReference type="FunFam" id="3.30.365.10:FF:000002">
    <property type="entry name" value="Xanthine dehydrogenase oxidase"/>
    <property type="match status" value="1"/>
</dbReference>
<comment type="cofactor">
    <cofactor evidence="20">
        <name>[2Fe-2S] cluster</name>
        <dbReference type="ChEBI" id="CHEBI:190135"/>
    </cofactor>
    <text evidence="20">Binds 2 [2Fe-2S] clusters.</text>
</comment>
<feature type="binding site" evidence="19">
    <location>
        <begin position="373"/>
        <end position="380"/>
    </location>
    <ligand>
        <name>FAD</name>
        <dbReference type="ChEBI" id="CHEBI:57692"/>
    </ligand>
</feature>
<dbReference type="PANTHER" id="PTHR45444:SF3">
    <property type="entry name" value="XANTHINE DEHYDROGENASE"/>
    <property type="match status" value="1"/>
</dbReference>
<dbReference type="Gene3D" id="3.30.390.50">
    <property type="entry name" value="CO dehydrogenase flavoprotein, C-terminal domain"/>
    <property type="match status" value="1"/>
</dbReference>
<dbReference type="InterPro" id="IPR002888">
    <property type="entry name" value="2Fe-2S-bd"/>
</dbReference>
<feature type="binding site" evidence="20">
    <location>
        <position position="138"/>
    </location>
    <ligand>
        <name>[2Fe-2S] cluster</name>
        <dbReference type="ChEBI" id="CHEBI:190135"/>
        <label>2</label>
    </ligand>
</feature>
<evidence type="ECO:0000256" key="12">
    <source>
        <dbReference type="ARBA" id="ARBA00023014"/>
    </source>
</evidence>
<evidence type="ECO:0000256" key="15">
    <source>
        <dbReference type="ARBA" id="ARBA00034078"/>
    </source>
</evidence>
<evidence type="ECO:0000256" key="9">
    <source>
        <dbReference type="ARBA" id="ARBA00022827"/>
    </source>
</evidence>
<dbReference type="PANTHER" id="PTHR45444">
    <property type="entry name" value="XANTHINE DEHYDROGENASE"/>
    <property type="match status" value="1"/>
</dbReference>
<dbReference type="PROSITE" id="PS00197">
    <property type="entry name" value="2FE2S_FER_1"/>
    <property type="match status" value="1"/>
</dbReference>
<dbReference type="SUPFAM" id="SSF56003">
    <property type="entry name" value="Molybdenum cofactor-binding domain"/>
    <property type="match status" value="1"/>
</dbReference>
<comment type="cofactor">
    <cofactor evidence="15">
        <name>[2Fe-2S] cluster</name>
        <dbReference type="ChEBI" id="CHEBI:190135"/>
    </cofactor>
</comment>
<keyword evidence="5 20" id="KW-0500">Molybdenum</keyword>
<dbReference type="PROSITE" id="PS51085">
    <property type="entry name" value="2FE2S_FER_2"/>
    <property type="match status" value="1"/>
</dbReference>
<dbReference type="InterPro" id="IPR016169">
    <property type="entry name" value="FAD-bd_PCMH_sub2"/>
</dbReference>
<dbReference type="PIRSF" id="PIRSF000127">
    <property type="entry name" value="Xanthine_DH"/>
    <property type="match status" value="1"/>
</dbReference>
<dbReference type="Pfam" id="PF00111">
    <property type="entry name" value="Fer2"/>
    <property type="match status" value="1"/>
</dbReference>
<feature type="binding site" evidence="20">
    <location>
        <position position="72"/>
    </location>
    <ligand>
        <name>[2Fe-2S] cluster</name>
        <dbReference type="ChEBI" id="CHEBI:190135"/>
        <label>1</label>
    </ligand>
</feature>
<comment type="cofactor">
    <cofactor evidence="20">
        <name>Mo-molybdopterin</name>
        <dbReference type="ChEBI" id="CHEBI:71302"/>
    </cofactor>
    <text evidence="20">Binds 1 Mo-molybdopterin (Mo-MPT) cofactor per subunit.</text>
</comment>
<dbReference type="FunFam" id="3.30.365.10:FF:000001">
    <property type="entry name" value="Xanthine dehydrogenase oxidase"/>
    <property type="match status" value="1"/>
</dbReference>
<dbReference type="FunFam" id="3.30.365.10:FF:000004">
    <property type="entry name" value="Xanthine dehydrogenase oxidase"/>
    <property type="match status" value="1"/>
</dbReference>
<dbReference type="FunFam" id="3.30.465.10:FF:000004">
    <property type="entry name" value="Xanthine dehydrogenase/oxidase"/>
    <property type="match status" value="1"/>
</dbReference>
<dbReference type="Gene3D" id="1.10.150.120">
    <property type="entry name" value="[2Fe-2S]-binding domain"/>
    <property type="match status" value="1"/>
</dbReference>
<comment type="cofactor">
    <cofactor evidence="1 19">
        <name>FAD</name>
        <dbReference type="ChEBI" id="CHEBI:57692"/>
    </cofactor>
</comment>
<dbReference type="STRING" id="42251.A0A2T6ZFM6"/>
<dbReference type="InterPro" id="IPR014307">
    <property type="entry name" value="Xanthine_DH_ssu"/>
</dbReference>